<evidence type="ECO:0000313" key="1">
    <source>
        <dbReference type="EMBL" id="GJA64615.1"/>
    </source>
</evidence>
<proteinExistence type="predicted"/>
<gene>
    <name evidence="1" type="ORF">KAM351_32260</name>
</gene>
<dbReference type="Proteomes" id="UP000886934">
    <property type="component" value="Unassembled WGS sequence"/>
</dbReference>
<reference evidence="1" key="1">
    <citation type="submission" date="2021-07" db="EMBL/GenBank/DDBJ databases">
        <title>Draft genome sequence of carbapenem-resistant Aeromonas spp. in Japan.</title>
        <authorList>
            <person name="Maehana S."/>
            <person name="Suzuki M."/>
            <person name="Kitasato H."/>
        </authorList>
    </citation>
    <scope>NUCLEOTIDE SEQUENCE</scope>
    <source>
        <strain evidence="1">KAM351</strain>
    </source>
</reference>
<name>A0AA37CZ88_AERCA</name>
<organism evidence="1 2">
    <name type="scientific">Aeromonas caviae</name>
    <name type="common">Aeromonas punctata</name>
    <dbReference type="NCBI Taxonomy" id="648"/>
    <lineage>
        <taxon>Bacteria</taxon>
        <taxon>Pseudomonadati</taxon>
        <taxon>Pseudomonadota</taxon>
        <taxon>Gammaproteobacteria</taxon>
        <taxon>Aeromonadales</taxon>
        <taxon>Aeromonadaceae</taxon>
        <taxon>Aeromonas</taxon>
    </lineage>
</organism>
<evidence type="ECO:0000313" key="2">
    <source>
        <dbReference type="Proteomes" id="UP000886934"/>
    </source>
</evidence>
<sequence>MEDAGAAAGTGSHGELEAIPVLLAQQVTLTGLFVLNDEPTTAAY</sequence>
<accession>A0AA37CZ88</accession>
<comment type="caution">
    <text evidence="1">The sequence shown here is derived from an EMBL/GenBank/DDBJ whole genome shotgun (WGS) entry which is preliminary data.</text>
</comment>
<protein>
    <submittedName>
        <fullName evidence="1">Uncharacterized protein</fullName>
    </submittedName>
</protein>
<dbReference type="AlphaFoldDB" id="A0AA37CZ88"/>
<dbReference type="EMBL" id="BPNN01000055">
    <property type="protein sequence ID" value="GJA64615.1"/>
    <property type="molecule type" value="Genomic_DNA"/>
</dbReference>